<organism evidence="2 3">
    <name type="scientific">Candidatus Sulfomarinibacter kjeldsenii</name>
    <dbReference type="NCBI Taxonomy" id="2885994"/>
    <lineage>
        <taxon>Bacteria</taxon>
        <taxon>Pseudomonadati</taxon>
        <taxon>Acidobacteriota</taxon>
        <taxon>Thermoanaerobaculia</taxon>
        <taxon>Thermoanaerobaculales</taxon>
        <taxon>Candidatus Sulfomarinibacteraceae</taxon>
        <taxon>Candidatus Sulfomarinibacter</taxon>
    </lineage>
</organism>
<dbReference type="PANTHER" id="PTHR43679:SF2">
    <property type="entry name" value="OCTANOYL-[GCVH]:PROTEIN N-OCTANOYLTRANSFERASE"/>
    <property type="match status" value="1"/>
</dbReference>
<keyword evidence="2" id="KW-0436">Ligase</keyword>
<sequence length="263" mass="28372">MNSCSNLDVFSSTGPAVQDLAREAWLMERAAEGRISVFLTSWEEPAVVLGYAQKEEEVDLEFCRAERMSVLRRLTGGTGVIHRGDLGVGVALPAEHPWAKGIVGLYGRFLDVLEPALRSLGSEVSRLAEPVHASRVRSPICFLDQLSDTLVVDGKKVVGCAQTRRGGAVLIHAAILLGLDVELYARVFGVEADDIRSGLAPALAGSDWLKVGDAVVDGLCEALGLEARRMPLEALPDRYLAPYRTRRWSPVAADGRVDGIPNS</sequence>
<evidence type="ECO:0000313" key="3">
    <source>
        <dbReference type="Proteomes" id="UP000598633"/>
    </source>
</evidence>
<reference evidence="2 3" key="1">
    <citation type="submission" date="2020-08" db="EMBL/GenBank/DDBJ databases">
        <title>Acidobacteriota in marine sediments use diverse sulfur dissimilation pathways.</title>
        <authorList>
            <person name="Wasmund K."/>
        </authorList>
    </citation>
    <scope>NUCLEOTIDE SEQUENCE [LARGE SCALE GENOMIC DNA]</scope>
    <source>
        <strain evidence="2">MAG AM3-A</strain>
    </source>
</reference>
<name>A0A8J6YAT5_9BACT</name>
<dbReference type="InterPro" id="IPR045864">
    <property type="entry name" value="aa-tRNA-synth_II/BPL/LPL"/>
</dbReference>
<dbReference type="InterPro" id="IPR004143">
    <property type="entry name" value="BPL_LPL_catalytic"/>
</dbReference>
<comment type="caution">
    <text evidence="2">The sequence shown here is derived from an EMBL/GenBank/DDBJ whole genome shotgun (WGS) entry which is preliminary data.</text>
</comment>
<dbReference type="PROSITE" id="PS51733">
    <property type="entry name" value="BPL_LPL_CATALYTIC"/>
    <property type="match status" value="1"/>
</dbReference>
<evidence type="ECO:0000259" key="1">
    <source>
        <dbReference type="PROSITE" id="PS51733"/>
    </source>
</evidence>
<accession>A0A8J6YAT5</accession>
<dbReference type="EMBL" id="JACXWA010000015">
    <property type="protein sequence ID" value="MBD3869971.1"/>
    <property type="molecule type" value="Genomic_DNA"/>
</dbReference>
<dbReference type="Pfam" id="PF21948">
    <property type="entry name" value="LplA-B_cat"/>
    <property type="match status" value="1"/>
</dbReference>
<dbReference type="PANTHER" id="PTHR43679">
    <property type="entry name" value="OCTANOYLTRANSFERASE LIPM-RELATED"/>
    <property type="match status" value="1"/>
</dbReference>
<dbReference type="SUPFAM" id="SSF55681">
    <property type="entry name" value="Class II aaRS and biotin synthetases"/>
    <property type="match status" value="1"/>
</dbReference>
<dbReference type="AlphaFoldDB" id="A0A8J6YAT5"/>
<protein>
    <submittedName>
        <fullName evidence="2">Lipoate--protein ligase family protein</fullName>
    </submittedName>
</protein>
<dbReference type="Proteomes" id="UP000598633">
    <property type="component" value="Unassembled WGS sequence"/>
</dbReference>
<evidence type="ECO:0000313" key="2">
    <source>
        <dbReference type="EMBL" id="MBD3869971.1"/>
    </source>
</evidence>
<dbReference type="InterPro" id="IPR050664">
    <property type="entry name" value="Octanoyltrans_LipM/LipL"/>
</dbReference>
<gene>
    <name evidence="2" type="ORF">IFJ97_01260</name>
</gene>
<proteinExistence type="predicted"/>
<dbReference type="GO" id="GO:0016874">
    <property type="term" value="F:ligase activity"/>
    <property type="evidence" value="ECO:0007669"/>
    <property type="project" value="UniProtKB-KW"/>
</dbReference>
<dbReference type="Gene3D" id="3.30.930.10">
    <property type="entry name" value="Bira Bifunctional Protein, Domain 2"/>
    <property type="match status" value="1"/>
</dbReference>
<feature type="domain" description="BPL/LPL catalytic" evidence="1">
    <location>
        <begin position="31"/>
        <end position="227"/>
    </location>
</feature>